<dbReference type="AlphaFoldDB" id="A0A7S4B4W2"/>
<dbReference type="EMBL" id="HBIZ01011307">
    <property type="protein sequence ID" value="CAE0754139.1"/>
    <property type="molecule type" value="Transcribed_RNA"/>
</dbReference>
<organism evidence="2">
    <name type="scientific">Chrysotila carterae</name>
    <name type="common">Marine alga</name>
    <name type="synonym">Syracosphaera carterae</name>
    <dbReference type="NCBI Taxonomy" id="13221"/>
    <lineage>
        <taxon>Eukaryota</taxon>
        <taxon>Haptista</taxon>
        <taxon>Haptophyta</taxon>
        <taxon>Prymnesiophyceae</taxon>
        <taxon>Isochrysidales</taxon>
        <taxon>Isochrysidaceae</taxon>
        <taxon>Chrysotila</taxon>
    </lineage>
</organism>
<protein>
    <submittedName>
        <fullName evidence="2">Uncharacterized protein</fullName>
    </submittedName>
</protein>
<evidence type="ECO:0000313" key="2">
    <source>
        <dbReference type="EMBL" id="CAE0754139.1"/>
    </source>
</evidence>
<keyword evidence="1" id="KW-0812">Transmembrane</keyword>
<reference evidence="2" key="1">
    <citation type="submission" date="2021-01" db="EMBL/GenBank/DDBJ databases">
        <authorList>
            <person name="Corre E."/>
            <person name="Pelletier E."/>
            <person name="Niang G."/>
            <person name="Scheremetjew M."/>
            <person name="Finn R."/>
            <person name="Kale V."/>
            <person name="Holt S."/>
            <person name="Cochrane G."/>
            <person name="Meng A."/>
            <person name="Brown T."/>
            <person name="Cohen L."/>
        </authorList>
    </citation>
    <scope>NUCLEOTIDE SEQUENCE</scope>
    <source>
        <strain evidence="2">CCMP645</strain>
    </source>
</reference>
<evidence type="ECO:0000256" key="1">
    <source>
        <dbReference type="SAM" id="Phobius"/>
    </source>
</evidence>
<accession>A0A7S4B4W2</accession>
<keyword evidence="1" id="KW-0472">Membrane</keyword>
<sequence length="99" mass="11500">MFLALERLKHRIHSFKMPIRNKKLLFLVKCVYFAVPLAAGLAIMQVVIPDPDSMRGQFRELTPDEQAIVDRQRRELQAALDESKAKLEAARQKQLEARR</sequence>
<gene>
    <name evidence="2" type="ORF">PCAR00345_LOCUS6726</name>
</gene>
<proteinExistence type="predicted"/>
<name>A0A7S4B4W2_CHRCT</name>
<feature type="transmembrane region" description="Helical" evidence="1">
    <location>
        <begin position="24"/>
        <end position="48"/>
    </location>
</feature>
<keyword evidence="1" id="KW-1133">Transmembrane helix</keyword>